<reference evidence="2 3" key="1">
    <citation type="submission" date="2018-09" db="EMBL/GenBank/DDBJ databases">
        <authorList>
            <person name="Grouzdev D.S."/>
            <person name="Krutkina M.S."/>
        </authorList>
    </citation>
    <scope>NUCLEOTIDE SEQUENCE [LARGE SCALE GENOMIC DNA]</scope>
    <source>
        <strain evidence="2 3">RmlP001</strain>
    </source>
</reference>
<evidence type="ECO:0000313" key="2">
    <source>
        <dbReference type="EMBL" id="RYB07054.1"/>
    </source>
</evidence>
<dbReference type="OrthoDB" id="8020935at2"/>
<keyword evidence="1" id="KW-0732">Signal</keyword>
<name>A0A4Q2RH67_9HYPH</name>
<accession>A0A4Q2RH67</accession>
<reference evidence="2 3" key="2">
    <citation type="submission" date="2019-02" db="EMBL/GenBank/DDBJ databases">
        <title>'Lichenibacterium ramalinii' gen. nov. sp. nov., 'Lichenibacterium minor' gen. nov. sp. nov.</title>
        <authorList>
            <person name="Pankratov T."/>
        </authorList>
    </citation>
    <scope>NUCLEOTIDE SEQUENCE [LARGE SCALE GENOMIC DNA]</scope>
    <source>
        <strain evidence="2 3">RmlP001</strain>
    </source>
</reference>
<dbReference type="EMBL" id="QYBC01000002">
    <property type="protein sequence ID" value="RYB07054.1"/>
    <property type="molecule type" value="Genomic_DNA"/>
</dbReference>
<dbReference type="Gene3D" id="2.60.120.560">
    <property type="entry name" value="Exo-inulinase, domain 1"/>
    <property type="match status" value="1"/>
</dbReference>
<gene>
    <name evidence="2" type="ORF">D3272_02960</name>
</gene>
<evidence type="ECO:0008006" key="4">
    <source>
        <dbReference type="Google" id="ProtNLM"/>
    </source>
</evidence>
<feature type="signal peptide" evidence="1">
    <location>
        <begin position="1"/>
        <end position="22"/>
    </location>
</feature>
<proteinExistence type="predicted"/>
<evidence type="ECO:0000313" key="3">
    <source>
        <dbReference type="Proteomes" id="UP000289411"/>
    </source>
</evidence>
<protein>
    <recommendedName>
        <fullName evidence="4">DUF1080 domain-containing protein</fullName>
    </recommendedName>
</protein>
<keyword evidence="3" id="KW-1185">Reference proteome</keyword>
<evidence type="ECO:0000256" key="1">
    <source>
        <dbReference type="SAM" id="SignalP"/>
    </source>
</evidence>
<comment type="caution">
    <text evidence="2">The sequence shown here is derived from an EMBL/GenBank/DDBJ whole genome shotgun (WGS) entry which is preliminary data.</text>
</comment>
<sequence>MRLTLSAGLAAVALLAANPASACGTGKVLFSDDFKQVDASWGFDSPDVQVEDGKVKVKPQPDISNLLVYKGILFTDADYCLTVRTPNKLDDNDNTMAGPIFWAKDYDNYYMFMVTPSGFAEITRKVNGKWIDVVEWKQTDDIKRPAGSNNVLEVRTVGSDITALINDKPFATVKGQVPDGGGQIGMRAQSEKNQVDTWKFSQLQVTAIAGAAPSVAPAQPAPATVAPKAPAP</sequence>
<dbReference type="Proteomes" id="UP000289411">
    <property type="component" value="Unassembled WGS sequence"/>
</dbReference>
<dbReference type="AlphaFoldDB" id="A0A4Q2RH67"/>
<feature type="chain" id="PRO_5020443110" description="DUF1080 domain-containing protein" evidence="1">
    <location>
        <begin position="23"/>
        <end position="232"/>
    </location>
</feature>
<organism evidence="2 3">
    <name type="scientific">Lichenibacterium ramalinae</name>
    <dbReference type="NCBI Taxonomy" id="2316527"/>
    <lineage>
        <taxon>Bacteria</taxon>
        <taxon>Pseudomonadati</taxon>
        <taxon>Pseudomonadota</taxon>
        <taxon>Alphaproteobacteria</taxon>
        <taxon>Hyphomicrobiales</taxon>
        <taxon>Lichenihabitantaceae</taxon>
        <taxon>Lichenibacterium</taxon>
    </lineage>
</organism>
<dbReference type="RefSeq" id="WP_129217597.1">
    <property type="nucleotide sequence ID" value="NZ_QYBC01000002.1"/>
</dbReference>